<gene>
    <name evidence="2" type="ORF">HYH03_013767</name>
</gene>
<feature type="region of interest" description="Disordered" evidence="1">
    <location>
        <begin position="418"/>
        <end position="438"/>
    </location>
</feature>
<keyword evidence="3" id="KW-1185">Reference proteome</keyword>
<dbReference type="EMBL" id="JAEHOE010000094">
    <property type="protein sequence ID" value="KAG2487628.1"/>
    <property type="molecule type" value="Genomic_DNA"/>
</dbReference>
<feature type="region of interest" description="Disordered" evidence="1">
    <location>
        <begin position="372"/>
        <end position="396"/>
    </location>
</feature>
<dbReference type="AlphaFoldDB" id="A0A835XRI0"/>
<comment type="caution">
    <text evidence="2">The sequence shown here is derived from an EMBL/GenBank/DDBJ whole genome shotgun (WGS) entry which is preliminary data.</text>
</comment>
<name>A0A835XRI0_9CHLO</name>
<feature type="compositionally biased region" description="Low complexity" evidence="1">
    <location>
        <begin position="378"/>
        <end position="396"/>
    </location>
</feature>
<dbReference type="Proteomes" id="UP000612055">
    <property type="component" value="Unassembled WGS sequence"/>
</dbReference>
<evidence type="ECO:0000313" key="3">
    <source>
        <dbReference type="Proteomes" id="UP000612055"/>
    </source>
</evidence>
<accession>A0A835XRI0</accession>
<feature type="compositionally biased region" description="Gly residues" evidence="1">
    <location>
        <begin position="590"/>
        <end position="599"/>
    </location>
</feature>
<proteinExistence type="predicted"/>
<protein>
    <submittedName>
        <fullName evidence="2">Uncharacterized protein</fullName>
    </submittedName>
</protein>
<dbReference type="OrthoDB" id="548827at2759"/>
<feature type="region of interest" description="Disordered" evidence="1">
    <location>
        <begin position="582"/>
        <end position="604"/>
    </location>
</feature>
<feature type="region of interest" description="Disordered" evidence="1">
    <location>
        <begin position="1"/>
        <end position="20"/>
    </location>
</feature>
<reference evidence="2" key="1">
    <citation type="journal article" date="2020" name="bioRxiv">
        <title>Comparative genomics of Chlamydomonas.</title>
        <authorList>
            <person name="Craig R.J."/>
            <person name="Hasan A.R."/>
            <person name="Ness R.W."/>
            <person name="Keightley P.D."/>
        </authorList>
    </citation>
    <scope>NUCLEOTIDE SEQUENCE</scope>
    <source>
        <strain evidence="2">CCAP 11/70</strain>
    </source>
</reference>
<evidence type="ECO:0000313" key="2">
    <source>
        <dbReference type="EMBL" id="KAG2487628.1"/>
    </source>
</evidence>
<evidence type="ECO:0000256" key="1">
    <source>
        <dbReference type="SAM" id="MobiDB-lite"/>
    </source>
</evidence>
<organism evidence="2 3">
    <name type="scientific">Edaphochlamys debaryana</name>
    <dbReference type="NCBI Taxonomy" id="47281"/>
    <lineage>
        <taxon>Eukaryota</taxon>
        <taxon>Viridiplantae</taxon>
        <taxon>Chlorophyta</taxon>
        <taxon>core chlorophytes</taxon>
        <taxon>Chlorophyceae</taxon>
        <taxon>CS clade</taxon>
        <taxon>Chlamydomonadales</taxon>
        <taxon>Chlamydomonadales incertae sedis</taxon>
        <taxon>Edaphochlamys</taxon>
    </lineage>
</organism>
<sequence length="688" mass="68458">MHAHPHYPPHPPAAAPGAMIGPGASAGGAGALLHAALHGPRPGAVNQTGGTALYRSLAPGAARDKSLLAAAVDDALMSPAESGALSASVDIMMVDSSGGLASEALAGFGSESGSGAAADQRVSLGVVNLAAAAAGDVGAGQPGTAHSAAKMALYGNIQQARAATDAASVQNLRRITAAQIHQLGVVRQLQARQAAAQQAKQAAAAAPTPPRPAAAAAAAALQRAQQEQVLAAAAEVAQQVAARNAAALQLQHQHQRLLAATAAAAANPAAAAAVGSDAAFAPSALYKRPVAADQPAAAAVNAVGSKRPALDAAAVAANSRSTAAAAAAQAQAGASGGAANGTALYGAYTADRRAAASAATAVASQVLRRLSGGDDSMATSPTAPATAQAGSSPGAADLGSDAAFLDCNEDLGDEPLVSGSSCAPGSAGSGSGSSCRNSDDSACGSGSDAALSAASAAASVGAIRLYGSSAGRYAPAVSSRPYGLVFCPIVYRDVTSPAALALANETMARIHLPGGVRFMPLRSDSMLFATGVHWGFSAFALALGSSYFQRLLEITPMLKAAVRHAPHLAPYLDFAADAAEQRQQQQQQGAAGGGAGGGTAEEPAGEYLHKDGLRSILFTCAYLATKVVDRMPHQDMLRLMLSHLYRVDVTRAEAHSVELKCLEGLGYRLGPFFSHCTLADEPPCCDTY</sequence>